<evidence type="ECO:0000256" key="1">
    <source>
        <dbReference type="ARBA" id="ARBA00022801"/>
    </source>
</evidence>
<reference evidence="2" key="1">
    <citation type="submission" date="2019-08" db="EMBL/GenBank/DDBJ databases">
        <authorList>
            <person name="Kucharzyk K."/>
            <person name="Murdoch R.W."/>
            <person name="Higgins S."/>
            <person name="Loffler F."/>
        </authorList>
    </citation>
    <scope>NUCLEOTIDE SEQUENCE</scope>
</reference>
<sequence>MKKIYLARHGQTDANNTLTFQGHIDNHLNSKGLLQAQKMVDYFANHNLSKIYTSDLIRTVETAKPTAEVHASEIVKIPALKEINFGEWEGLTYDEIKAKWPKDIETFFKKPAAVKISGGESFSEVQNRAWEAFKEIVQEYDDESDIFIVSHGGTVRTILCAVMNLSLDEMWKISIDNAGISCILQLENRCWIKNINDTNFLK</sequence>
<dbReference type="CDD" id="cd07067">
    <property type="entry name" value="HP_PGM_like"/>
    <property type="match status" value="1"/>
</dbReference>
<keyword evidence="1 2" id="KW-0378">Hydrolase</keyword>
<comment type="caution">
    <text evidence="2">The sequence shown here is derived from an EMBL/GenBank/DDBJ whole genome shotgun (WGS) entry which is preliminary data.</text>
</comment>
<accession>A0A644YIE4</accession>
<dbReference type="InterPro" id="IPR029033">
    <property type="entry name" value="His_PPase_superfam"/>
</dbReference>
<dbReference type="EMBL" id="VSSQ01005163">
    <property type="protein sequence ID" value="MPM28099.1"/>
    <property type="molecule type" value="Genomic_DNA"/>
</dbReference>
<protein>
    <submittedName>
        <fullName evidence="2">Phosphoserine phosphatase 1</fullName>
        <ecNumber evidence="2">3.1.3.3</ecNumber>
    </submittedName>
</protein>
<proteinExistence type="predicted"/>
<dbReference type="InterPro" id="IPR051695">
    <property type="entry name" value="Phosphoglycerate_Mutase"/>
</dbReference>
<dbReference type="PANTHER" id="PTHR46517:SF1">
    <property type="entry name" value="FRUCTOSE-2,6-BISPHOSPHATASE TIGAR"/>
    <property type="match status" value="1"/>
</dbReference>
<dbReference type="PIRSF" id="PIRSF000709">
    <property type="entry name" value="6PFK_2-Ptase"/>
    <property type="match status" value="1"/>
</dbReference>
<organism evidence="2">
    <name type="scientific">bioreactor metagenome</name>
    <dbReference type="NCBI Taxonomy" id="1076179"/>
    <lineage>
        <taxon>unclassified sequences</taxon>
        <taxon>metagenomes</taxon>
        <taxon>ecological metagenomes</taxon>
    </lineage>
</organism>
<evidence type="ECO:0000313" key="2">
    <source>
        <dbReference type="EMBL" id="MPM28099.1"/>
    </source>
</evidence>
<dbReference type="Gene3D" id="3.40.50.1240">
    <property type="entry name" value="Phosphoglycerate mutase-like"/>
    <property type="match status" value="1"/>
</dbReference>
<dbReference type="PANTHER" id="PTHR46517">
    <property type="entry name" value="FRUCTOSE-2,6-BISPHOSPHATASE TIGAR"/>
    <property type="match status" value="1"/>
</dbReference>
<dbReference type="InterPro" id="IPR013078">
    <property type="entry name" value="His_Pase_superF_clade-1"/>
</dbReference>
<dbReference type="GO" id="GO:0005829">
    <property type="term" value="C:cytosol"/>
    <property type="evidence" value="ECO:0007669"/>
    <property type="project" value="TreeGrafter"/>
</dbReference>
<dbReference type="SMART" id="SM00855">
    <property type="entry name" value="PGAM"/>
    <property type="match status" value="1"/>
</dbReference>
<dbReference type="GO" id="GO:0004331">
    <property type="term" value="F:fructose-2,6-bisphosphate 2-phosphatase activity"/>
    <property type="evidence" value="ECO:0007669"/>
    <property type="project" value="TreeGrafter"/>
</dbReference>
<dbReference type="AlphaFoldDB" id="A0A644YIE4"/>
<dbReference type="InterPro" id="IPR001345">
    <property type="entry name" value="PG/BPGM_mutase_AS"/>
</dbReference>
<dbReference type="EC" id="3.1.3.3" evidence="2"/>
<dbReference type="GO" id="GO:0045820">
    <property type="term" value="P:negative regulation of glycolytic process"/>
    <property type="evidence" value="ECO:0007669"/>
    <property type="project" value="TreeGrafter"/>
</dbReference>
<dbReference type="SUPFAM" id="SSF53254">
    <property type="entry name" value="Phosphoglycerate mutase-like"/>
    <property type="match status" value="1"/>
</dbReference>
<dbReference type="PROSITE" id="PS00175">
    <property type="entry name" value="PG_MUTASE"/>
    <property type="match status" value="1"/>
</dbReference>
<dbReference type="Pfam" id="PF00300">
    <property type="entry name" value="His_Phos_1"/>
    <property type="match status" value="1"/>
</dbReference>
<gene>
    <name evidence="2" type="primary">pspA_19</name>
    <name evidence="2" type="ORF">SDC9_74618</name>
</gene>
<name>A0A644YIE4_9ZZZZ</name>
<dbReference type="GO" id="GO:0043456">
    <property type="term" value="P:regulation of pentose-phosphate shunt"/>
    <property type="evidence" value="ECO:0007669"/>
    <property type="project" value="TreeGrafter"/>
</dbReference>